<protein>
    <submittedName>
        <fullName evidence="1">11809_t:CDS:1</fullName>
    </submittedName>
</protein>
<dbReference type="EMBL" id="CAJVPU010003712">
    <property type="protein sequence ID" value="CAG8521921.1"/>
    <property type="molecule type" value="Genomic_DNA"/>
</dbReference>
<comment type="caution">
    <text evidence="1">The sequence shown here is derived from an EMBL/GenBank/DDBJ whole genome shotgun (WGS) entry which is preliminary data.</text>
</comment>
<gene>
    <name evidence="1" type="ORF">DHETER_LOCUS3958</name>
</gene>
<dbReference type="Proteomes" id="UP000789702">
    <property type="component" value="Unassembled WGS sequence"/>
</dbReference>
<accession>A0ACA9LEQ2</accession>
<keyword evidence="2" id="KW-1185">Reference proteome</keyword>
<organism evidence="1 2">
    <name type="scientific">Dentiscutata heterogama</name>
    <dbReference type="NCBI Taxonomy" id="1316150"/>
    <lineage>
        <taxon>Eukaryota</taxon>
        <taxon>Fungi</taxon>
        <taxon>Fungi incertae sedis</taxon>
        <taxon>Mucoromycota</taxon>
        <taxon>Glomeromycotina</taxon>
        <taxon>Glomeromycetes</taxon>
        <taxon>Diversisporales</taxon>
        <taxon>Gigasporaceae</taxon>
        <taxon>Dentiscutata</taxon>
    </lineage>
</organism>
<reference evidence="1" key="1">
    <citation type="submission" date="2021-06" db="EMBL/GenBank/DDBJ databases">
        <authorList>
            <person name="Kallberg Y."/>
            <person name="Tangrot J."/>
            <person name="Rosling A."/>
        </authorList>
    </citation>
    <scope>NUCLEOTIDE SEQUENCE</scope>
    <source>
        <strain evidence="1">IL203A</strain>
    </source>
</reference>
<sequence length="94" mass="10719">MDLLHRIEDATIVDFTDPRTSEKLEHVNVKINNNVLKETNIENEELIDQQTLSLKENPFLDSINDAESSLKIPDNPVPTNFVSIQYVNSTEIPI</sequence>
<name>A0ACA9LEQ2_9GLOM</name>
<evidence type="ECO:0000313" key="1">
    <source>
        <dbReference type="EMBL" id="CAG8521921.1"/>
    </source>
</evidence>
<evidence type="ECO:0000313" key="2">
    <source>
        <dbReference type="Proteomes" id="UP000789702"/>
    </source>
</evidence>
<proteinExistence type="predicted"/>